<gene>
    <name evidence="1" type="ORF">CFter6_0648</name>
</gene>
<sequence length="53" mass="5724">MHLCLLSLAAIDIVVLHGNRKPGQCRRRVSSNKKNGSRNRASIFALHAASAAI</sequence>
<dbReference type="AlphaFoldDB" id="A0A127P6H8"/>
<reference evidence="1 2" key="1">
    <citation type="submission" date="2015-11" db="EMBL/GenBank/DDBJ databases">
        <title>Exploring the genomic traits of fungus-feeding bacterial genus Collimonas.</title>
        <authorList>
            <person name="Song C."/>
            <person name="Schmidt R."/>
            <person name="de Jager V."/>
            <person name="Krzyzanowska D."/>
            <person name="Jongedijk E."/>
            <person name="Cankar K."/>
            <person name="Beekwilder J."/>
            <person name="van Veen A."/>
            <person name="de Boer W."/>
            <person name="van Veen J.A."/>
            <person name="Garbeva P."/>
        </authorList>
    </citation>
    <scope>NUCLEOTIDE SEQUENCE [LARGE SCALE GENOMIC DNA]</scope>
    <source>
        <strain evidence="1 2">Ter6</strain>
    </source>
</reference>
<proteinExistence type="predicted"/>
<name>A0A127P6H8_9BURK</name>
<organism evidence="1">
    <name type="scientific">Collimonas fungivorans</name>
    <dbReference type="NCBI Taxonomy" id="158899"/>
    <lineage>
        <taxon>Bacteria</taxon>
        <taxon>Pseudomonadati</taxon>
        <taxon>Pseudomonadota</taxon>
        <taxon>Betaproteobacteria</taxon>
        <taxon>Burkholderiales</taxon>
        <taxon>Oxalobacteraceae</taxon>
        <taxon>Collimonas</taxon>
    </lineage>
</organism>
<dbReference type="EMBL" id="CP013232">
    <property type="protein sequence ID" value="AMO93373.1"/>
    <property type="molecule type" value="Genomic_DNA"/>
</dbReference>
<protein>
    <submittedName>
        <fullName evidence="1">Uncharacterized protein</fullName>
    </submittedName>
</protein>
<evidence type="ECO:0000313" key="1">
    <source>
        <dbReference type="EMBL" id="AMO93373.1"/>
    </source>
</evidence>
<evidence type="ECO:0000313" key="2">
    <source>
        <dbReference type="Proteomes" id="UP000072421"/>
    </source>
</evidence>
<dbReference type="Proteomes" id="UP000072421">
    <property type="component" value="Chromosome"/>
</dbReference>
<accession>A0A127P6H8</accession>